<evidence type="ECO:0000256" key="4">
    <source>
        <dbReference type="ARBA" id="ARBA00023136"/>
    </source>
</evidence>
<evidence type="ECO:0000256" key="3">
    <source>
        <dbReference type="ARBA" id="ARBA00022989"/>
    </source>
</evidence>
<feature type="transmembrane region" description="Helical" evidence="6">
    <location>
        <begin position="45"/>
        <end position="69"/>
    </location>
</feature>
<comment type="similarity">
    <text evidence="5">Belongs to the SAT4 family.</text>
</comment>
<evidence type="ECO:0000256" key="2">
    <source>
        <dbReference type="ARBA" id="ARBA00022692"/>
    </source>
</evidence>
<feature type="transmembrane region" description="Helical" evidence="6">
    <location>
        <begin position="89"/>
        <end position="110"/>
    </location>
</feature>
<dbReference type="InterPro" id="IPR052337">
    <property type="entry name" value="SAT4-like"/>
</dbReference>
<dbReference type="InterPro" id="IPR049326">
    <property type="entry name" value="Rhodopsin_dom_fungi"/>
</dbReference>
<comment type="subcellular location">
    <subcellularLocation>
        <location evidence="1">Membrane</location>
        <topology evidence="1">Multi-pass membrane protein</topology>
    </subcellularLocation>
</comment>
<dbReference type="EMBL" id="JAQJAC010000004">
    <property type="protein sequence ID" value="KAJ5585773.1"/>
    <property type="molecule type" value="Genomic_DNA"/>
</dbReference>
<evidence type="ECO:0000256" key="5">
    <source>
        <dbReference type="ARBA" id="ARBA00038359"/>
    </source>
</evidence>
<keyword evidence="2 6" id="KW-0812">Transmembrane</keyword>
<organism evidence="8 9">
    <name type="scientific">Penicillium hetheringtonii</name>
    <dbReference type="NCBI Taxonomy" id="911720"/>
    <lineage>
        <taxon>Eukaryota</taxon>
        <taxon>Fungi</taxon>
        <taxon>Dikarya</taxon>
        <taxon>Ascomycota</taxon>
        <taxon>Pezizomycotina</taxon>
        <taxon>Eurotiomycetes</taxon>
        <taxon>Eurotiomycetidae</taxon>
        <taxon>Eurotiales</taxon>
        <taxon>Aspergillaceae</taxon>
        <taxon>Penicillium</taxon>
    </lineage>
</organism>
<proteinExistence type="inferred from homology"/>
<feature type="non-terminal residue" evidence="8">
    <location>
        <position position="1"/>
    </location>
</feature>
<evidence type="ECO:0000256" key="6">
    <source>
        <dbReference type="SAM" id="Phobius"/>
    </source>
</evidence>
<dbReference type="Proteomes" id="UP001216150">
    <property type="component" value="Unassembled WGS sequence"/>
</dbReference>
<protein>
    <recommendedName>
        <fullName evidence="7">Rhodopsin domain-containing protein</fullName>
    </recommendedName>
</protein>
<dbReference type="PANTHER" id="PTHR33048:SF123">
    <property type="entry name" value="INTEGRAL MEMBRANE PROTEIN"/>
    <property type="match status" value="1"/>
</dbReference>
<reference evidence="8 9" key="1">
    <citation type="journal article" date="2023" name="IMA Fungus">
        <title>Comparative genomic study of the Penicillium genus elucidates a diverse pangenome and 15 lateral gene transfer events.</title>
        <authorList>
            <person name="Petersen C."/>
            <person name="Sorensen T."/>
            <person name="Nielsen M.R."/>
            <person name="Sondergaard T.E."/>
            <person name="Sorensen J.L."/>
            <person name="Fitzpatrick D.A."/>
            <person name="Frisvad J.C."/>
            <person name="Nielsen K.L."/>
        </authorList>
    </citation>
    <scope>NUCLEOTIDE SEQUENCE [LARGE SCALE GENOMIC DNA]</scope>
    <source>
        <strain evidence="8 9">IBT 29057</strain>
    </source>
</reference>
<name>A0AAD6GQ85_9EURO</name>
<sequence length="268" mass="29739">MIGTIYAHRFDVDDGSEVSDCFTVTRYGYARHFVRLEADTETFTMLLKAGLVVMFSLGLLVCVTSIIRITYVRHFNTDFTWDLVPALNWSSVEVCVAIFIACVPAFRIVATRIFPILQTTFGLRSSHKSSQETDTLHISPLDQDYFTLKPAAKPISPRDCFPLPSPFVEEGNDLVTTMTGGLIPPGDTRIGALLFLSTGSGEGTERLTKNPAKLFDKKKTDKKTKTYNSRDSHVVTHHTTNLPACGLSTAERTGSPVLHTLWSYVLAR</sequence>
<evidence type="ECO:0000313" key="8">
    <source>
        <dbReference type="EMBL" id="KAJ5585773.1"/>
    </source>
</evidence>
<keyword evidence="4 6" id="KW-0472">Membrane</keyword>
<comment type="caution">
    <text evidence="8">The sequence shown here is derived from an EMBL/GenBank/DDBJ whole genome shotgun (WGS) entry which is preliminary data.</text>
</comment>
<evidence type="ECO:0000256" key="1">
    <source>
        <dbReference type="ARBA" id="ARBA00004141"/>
    </source>
</evidence>
<keyword evidence="9" id="KW-1185">Reference proteome</keyword>
<dbReference type="GO" id="GO:0016020">
    <property type="term" value="C:membrane"/>
    <property type="evidence" value="ECO:0007669"/>
    <property type="project" value="UniProtKB-SubCell"/>
</dbReference>
<accession>A0AAD6GQ85</accession>
<keyword evidence="3 6" id="KW-1133">Transmembrane helix</keyword>
<gene>
    <name evidence="8" type="ORF">N7450_005560</name>
</gene>
<dbReference type="Pfam" id="PF20684">
    <property type="entry name" value="Fung_rhodopsin"/>
    <property type="match status" value="1"/>
</dbReference>
<evidence type="ECO:0000313" key="9">
    <source>
        <dbReference type="Proteomes" id="UP001216150"/>
    </source>
</evidence>
<feature type="domain" description="Rhodopsin" evidence="7">
    <location>
        <begin position="48"/>
        <end position="110"/>
    </location>
</feature>
<evidence type="ECO:0000259" key="7">
    <source>
        <dbReference type="Pfam" id="PF20684"/>
    </source>
</evidence>
<dbReference type="AlphaFoldDB" id="A0AAD6GQ85"/>
<dbReference type="PANTHER" id="PTHR33048">
    <property type="entry name" value="PTH11-LIKE INTEGRAL MEMBRANE PROTEIN (AFU_ORTHOLOGUE AFUA_5G11245)"/>
    <property type="match status" value="1"/>
</dbReference>